<sequence>MQIEFVNEHNLIMVHYTFQHDLGRHLESVMDGLKTIFPDHNIIIVPNGKPIVNTGHPTLYIARDTELMMGIVKKFSDSEPGQIILMTDEEMKAINDSYNFNTIPLPEKVNE</sequence>
<name>X0SUY8_9ZZZZ</name>
<organism evidence="1">
    <name type="scientific">marine sediment metagenome</name>
    <dbReference type="NCBI Taxonomy" id="412755"/>
    <lineage>
        <taxon>unclassified sequences</taxon>
        <taxon>metagenomes</taxon>
        <taxon>ecological metagenomes</taxon>
    </lineage>
</organism>
<dbReference type="EMBL" id="BARS01007597">
    <property type="protein sequence ID" value="GAF67615.1"/>
    <property type="molecule type" value="Genomic_DNA"/>
</dbReference>
<evidence type="ECO:0000313" key="1">
    <source>
        <dbReference type="EMBL" id="GAF67615.1"/>
    </source>
</evidence>
<proteinExistence type="predicted"/>
<gene>
    <name evidence="1" type="ORF">S01H1_14588</name>
</gene>
<dbReference type="AlphaFoldDB" id="X0SUY8"/>
<reference evidence="1" key="1">
    <citation type="journal article" date="2014" name="Front. Microbiol.">
        <title>High frequency of phylogenetically diverse reductive dehalogenase-homologous genes in deep subseafloor sedimentary metagenomes.</title>
        <authorList>
            <person name="Kawai M."/>
            <person name="Futagami T."/>
            <person name="Toyoda A."/>
            <person name="Takaki Y."/>
            <person name="Nishi S."/>
            <person name="Hori S."/>
            <person name="Arai W."/>
            <person name="Tsubouchi T."/>
            <person name="Morono Y."/>
            <person name="Uchiyama I."/>
            <person name="Ito T."/>
            <person name="Fujiyama A."/>
            <person name="Inagaki F."/>
            <person name="Takami H."/>
        </authorList>
    </citation>
    <scope>NUCLEOTIDE SEQUENCE</scope>
    <source>
        <strain evidence="1">Expedition CK06-06</strain>
    </source>
</reference>
<protein>
    <submittedName>
        <fullName evidence="1">Uncharacterized protein</fullName>
    </submittedName>
</protein>
<accession>X0SUY8</accession>
<comment type="caution">
    <text evidence="1">The sequence shown here is derived from an EMBL/GenBank/DDBJ whole genome shotgun (WGS) entry which is preliminary data.</text>
</comment>